<keyword evidence="3 5" id="KW-0808">Transferase</keyword>
<dbReference type="InterPro" id="IPR022677">
    <property type="entry name" value="NMT_C"/>
</dbReference>
<gene>
    <name evidence="9" type="ORF">KFE25_001776</name>
</gene>
<dbReference type="PROSITE" id="PS51186">
    <property type="entry name" value="GNAT"/>
    <property type="match status" value="1"/>
</dbReference>
<dbReference type="GO" id="GO:0005737">
    <property type="term" value="C:cytoplasm"/>
    <property type="evidence" value="ECO:0007669"/>
    <property type="project" value="TreeGrafter"/>
</dbReference>
<dbReference type="InterPro" id="IPR016181">
    <property type="entry name" value="Acyl_CoA_acyltransferase"/>
</dbReference>
<proteinExistence type="inferred from homology"/>
<dbReference type="InterPro" id="IPR000903">
    <property type="entry name" value="NMT"/>
</dbReference>
<dbReference type="GO" id="GO:0004379">
    <property type="term" value="F:glycylpeptide N-tetradecanoyltransferase activity"/>
    <property type="evidence" value="ECO:0007669"/>
    <property type="project" value="UniProtKB-EC"/>
</dbReference>
<accession>A0A8J5XFD7</accession>
<evidence type="ECO:0000256" key="5">
    <source>
        <dbReference type="RuleBase" id="RU000586"/>
    </source>
</evidence>
<sequence>MASMRSRVLATCLLLARVRCGGEPASFWKVQPASTGPLGLEYRHCGDELSRVLPPDVRVSSIDTRSPRALRELSRFLTEHYQGEESFRVQQPAARLRWVLNPPGMRDSWAVGLRLGGELVAFAAALPVALAVDGARVDAVEVTYLCVHAAQRGKRLTRVLLRALARRVADAGVQHAVYTTSNERLPRALGRAHFYHRPLRPRRLIASGFVEVEPLFEALYAERFAVPRRTRTRGLRPLRPCDLPAARALVNRAHGRARLGRVVGSDAELGHLALPQRGLVAAYVLPCARTGRARALLTFALSVAHPHEAGDARRSAWRRLLARRRPPIRAATLQLLAADMGVDIEQLLADGLVLARRHGCDVLTALDTFEAGPLLSPLRFAESEGSLSFHLYNYGVAHGRGERAPSLRARHAASAISSGVRARAVGARLSCALDRGRLPALGLLLRPEEIALPSSL</sequence>
<reference evidence="9" key="1">
    <citation type="submission" date="2021-05" db="EMBL/GenBank/DDBJ databases">
        <title>The genome of the haptophyte Pavlova lutheri (Diacronema luteri, Pavlovales) - a model for lipid biosynthesis in eukaryotic algae.</title>
        <authorList>
            <person name="Hulatt C.J."/>
            <person name="Posewitz M.C."/>
        </authorList>
    </citation>
    <scope>NUCLEOTIDE SEQUENCE</scope>
    <source>
        <strain evidence="9">NIVA-4/92</strain>
    </source>
</reference>
<evidence type="ECO:0000256" key="6">
    <source>
        <dbReference type="RuleBase" id="RU004178"/>
    </source>
</evidence>
<comment type="catalytic activity">
    <reaction evidence="5">
        <text>N-terminal glycyl-[protein] + tetradecanoyl-CoA = N-tetradecanoylglycyl-[protein] + CoA + H(+)</text>
        <dbReference type="Rhea" id="RHEA:15521"/>
        <dbReference type="Rhea" id="RHEA-COMP:12666"/>
        <dbReference type="Rhea" id="RHEA-COMP:12667"/>
        <dbReference type="ChEBI" id="CHEBI:15378"/>
        <dbReference type="ChEBI" id="CHEBI:57287"/>
        <dbReference type="ChEBI" id="CHEBI:57385"/>
        <dbReference type="ChEBI" id="CHEBI:64723"/>
        <dbReference type="ChEBI" id="CHEBI:133050"/>
        <dbReference type="EC" id="2.3.1.97"/>
    </reaction>
</comment>
<dbReference type="PANTHER" id="PTHR11377">
    <property type="entry name" value="N-MYRISTOYL TRANSFERASE"/>
    <property type="match status" value="1"/>
</dbReference>
<keyword evidence="4 5" id="KW-0012">Acyltransferase</keyword>
<protein>
    <recommendedName>
        <fullName evidence="2 5">Glycylpeptide N-tetradecanoyltransferase</fullName>
        <ecNumber evidence="2 5">2.3.1.97</ecNumber>
    </recommendedName>
</protein>
<organism evidence="9 10">
    <name type="scientific">Diacronema lutheri</name>
    <name type="common">Unicellular marine alga</name>
    <name type="synonym">Monochrysis lutheri</name>
    <dbReference type="NCBI Taxonomy" id="2081491"/>
    <lineage>
        <taxon>Eukaryota</taxon>
        <taxon>Haptista</taxon>
        <taxon>Haptophyta</taxon>
        <taxon>Pavlovophyceae</taxon>
        <taxon>Pavlovales</taxon>
        <taxon>Pavlovaceae</taxon>
        <taxon>Diacronema</taxon>
    </lineage>
</organism>
<comment type="caution">
    <text evidence="9">The sequence shown here is derived from an EMBL/GenBank/DDBJ whole genome shotgun (WGS) entry which is preliminary data.</text>
</comment>
<dbReference type="PANTHER" id="PTHR11377:SF5">
    <property type="entry name" value="GLYCYLPEPTIDE N-TETRADECANOYLTRANSFERASE"/>
    <property type="match status" value="1"/>
</dbReference>
<feature type="domain" description="N-acetyltransferase" evidence="8">
    <location>
        <begin position="68"/>
        <end position="227"/>
    </location>
</feature>
<dbReference type="InterPro" id="IPR000182">
    <property type="entry name" value="GNAT_dom"/>
</dbReference>
<dbReference type="SUPFAM" id="SSF55729">
    <property type="entry name" value="Acyl-CoA N-acyltransferases (Nat)"/>
    <property type="match status" value="2"/>
</dbReference>
<evidence type="ECO:0000259" key="8">
    <source>
        <dbReference type="PROSITE" id="PS51186"/>
    </source>
</evidence>
<evidence type="ECO:0000313" key="9">
    <source>
        <dbReference type="EMBL" id="KAG8463003.1"/>
    </source>
</evidence>
<feature type="signal peptide" evidence="7">
    <location>
        <begin position="1"/>
        <end position="20"/>
    </location>
</feature>
<dbReference type="EMBL" id="JAGTXO010000018">
    <property type="protein sequence ID" value="KAG8463003.1"/>
    <property type="molecule type" value="Genomic_DNA"/>
</dbReference>
<dbReference type="OrthoDB" id="10524507at2759"/>
<evidence type="ECO:0000256" key="7">
    <source>
        <dbReference type="SAM" id="SignalP"/>
    </source>
</evidence>
<evidence type="ECO:0000256" key="1">
    <source>
        <dbReference type="ARBA" id="ARBA00009469"/>
    </source>
</evidence>
<dbReference type="Proteomes" id="UP000751190">
    <property type="component" value="Unassembled WGS sequence"/>
</dbReference>
<evidence type="ECO:0000256" key="2">
    <source>
        <dbReference type="ARBA" id="ARBA00012923"/>
    </source>
</evidence>
<keyword evidence="7" id="KW-0732">Signal</keyword>
<comment type="function">
    <text evidence="5">Adds a myristoyl group to the N-terminal glycine residue of certain cellular proteins.</text>
</comment>
<evidence type="ECO:0000256" key="3">
    <source>
        <dbReference type="ARBA" id="ARBA00022679"/>
    </source>
</evidence>
<dbReference type="AlphaFoldDB" id="A0A8J5XFD7"/>
<dbReference type="Pfam" id="PF01233">
    <property type="entry name" value="NMT"/>
    <property type="match status" value="1"/>
</dbReference>
<dbReference type="Gene3D" id="3.40.630.170">
    <property type="match status" value="1"/>
</dbReference>
<dbReference type="InterPro" id="IPR022676">
    <property type="entry name" value="NMT_N"/>
</dbReference>
<evidence type="ECO:0000313" key="10">
    <source>
        <dbReference type="Proteomes" id="UP000751190"/>
    </source>
</evidence>
<evidence type="ECO:0000256" key="4">
    <source>
        <dbReference type="ARBA" id="ARBA00023315"/>
    </source>
</evidence>
<name>A0A8J5XFD7_DIALT</name>
<keyword evidence="10" id="KW-1185">Reference proteome</keyword>
<dbReference type="EC" id="2.3.1.97" evidence="2 5"/>
<feature type="chain" id="PRO_5035250990" description="Glycylpeptide N-tetradecanoyltransferase" evidence="7">
    <location>
        <begin position="21"/>
        <end position="456"/>
    </location>
</feature>
<comment type="similarity">
    <text evidence="1 6">Belongs to the NMT family.</text>
</comment>
<dbReference type="Pfam" id="PF02799">
    <property type="entry name" value="NMT_C"/>
    <property type="match status" value="1"/>
</dbReference>